<dbReference type="WBParaSite" id="nRc.2.0.1.t14868-RA">
    <property type="protein sequence ID" value="nRc.2.0.1.t14868-RA"/>
    <property type="gene ID" value="nRc.2.0.1.g14868"/>
</dbReference>
<organism evidence="1 2">
    <name type="scientific">Romanomermis culicivorax</name>
    <name type="common">Nematode worm</name>
    <dbReference type="NCBI Taxonomy" id="13658"/>
    <lineage>
        <taxon>Eukaryota</taxon>
        <taxon>Metazoa</taxon>
        <taxon>Ecdysozoa</taxon>
        <taxon>Nematoda</taxon>
        <taxon>Enoplea</taxon>
        <taxon>Dorylaimia</taxon>
        <taxon>Mermithida</taxon>
        <taxon>Mermithoidea</taxon>
        <taxon>Mermithidae</taxon>
        <taxon>Romanomermis</taxon>
    </lineage>
</organism>
<accession>A0A915IN49</accession>
<evidence type="ECO:0000313" key="1">
    <source>
        <dbReference type="Proteomes" id="UP000887565"/>
    </source>
</evidence>
<reference evidence="2" key="1">
    <citation type="submission" date="2022-11" db="UniProtKB">
        <authorList>
            <consortium name="WormBaseParasite"/>
        </authorList>
    </citation>
    <scope>IDENTIFICATION</scope>
</reference>
<sequence>MDKKWTALKGIDHSYFPQGTVRPVQKKCRQVSER</sequence>
<dbReference type="Proteomes" id="UP000887565">
    <property type="component" value="Unplaced"/>
</dbReference>
<keyword evidence="1" id="KW-1185">Reference proteome</keyword>
<dbReference type="AlphaFoldDB" id="A0A915IN49"/>
<name>A0A915IN49_ROMCU</name>
<proteinExistence type="predicted"/>
<protein>
    <submittedName>
        <fullName evidence="2">Uncharacterized protein</fullName>
    </submittedName>
</protein>
<evidence type="ECO:0000313" key="2">
    <source>
        <dbReference type="WBParaSite" id="nRc.2.0.1.t14868-RA"/>
    </source>
</evidence>